<proteinExistence type="predicted"/>
<feature type="non-terminal residue" evidence="2">
    <location>
        <position position="1"/>
    </location>
</feature>
<dbReference type="AlphaFoldDB" id="A0AA38H3V8"/>
<gene>
    <name evidence="2" type="ORF">KI387_044304</name>
</gene>
<reference evidence="2 3" key="1">
    <citation type="journal article" date="2021" name="Nat. Plants">
        <title>The Taxus genome provides insights into paclitaxel biosynthesis.</title>
        <authorList>
            <person name="Xiong X."/>
            <person name="Gou J."/>
            <person name="Liao Q."/>
            <person name="Li Y."/>
            <person name="Zhou Q."/>
            <person name="Bi G."/>
            <person name="Li C."/>
            <person name="Du R."/>
            <person name="Wang X."/>
            <person name="Sun T."/>
            <person name="Guo L."/>
            <person name="Liang H."/>
            <person name="Lu P."/>
            <person name="Wu Y."/>
            <person name="Zhang Z."/>
            <person name="Ro D.K."/>
            <person name="Shang Y."/>
            <person name="Huang S."/>
            <person name="Yan J."/>
        </authorList>
    </citation>
    <scope>NUCLEOTIDE SEQUENCE [LARGE SCALE GENOMIC DNA]</scope>
    <source>
        <strain evidence="2">Ta-2019</strain>
    </source>
</reference>
<keyword evidence="3" id="KW-1185">Reference proteome</keyword>
<evidence type="ECO:0000313" key="2">
    <source>
        <dbReference type="EMBL" id="KAH9332160.1"/>
    </source>
</evidence>
<protein>
    <submittedName>
        <fullName evidence="2">Uncharacterized protein</fullName>
    </submittedName>
</protein>
<evidence type="ECO:0000313" key="3">
    <source>
        <dbReference type="Proteomes" id="UP000824469"/>
    </source>
</evidence>
<comment type="caution">
    <text evidence="2">The sequence shown here is derived from an EMBL/GenBank/DDBJ whole genome shotgun (WGS) entry which is preliminary data.</text>
</comment>
<evidence type="ECO:0000256" key="1">
    <source>
        <dbReference type="SAM" id="MobiDB-lite"/>
    </source>
</evidence>
<feature type="compositionally biased region" description="Basic and acidic residues" evidence="1">
    <location>
        <begin position="136"/>
        <end position="157"/>
    </location>
</feature>
<accession>A0AA38H3V8</accession>
<organism evidence="2 3">
    <name type="scientific">Taxus chinensis</name>
    <name type="common">Chinese yew</name>
    <name type="synonym">Taxus wallichiana var. chinensis</name>
    <dbReference type="NCBI Taxonomy" id="29808"/>
    <lineage>
        <taxon>Eukaryota</taxon>
        <taxon>Viridiplantae</taxon>
        <taxon>Streptophyta</taxon>
        <taxon>Embryophyta</taxon>
        <taxon>Tracheophyta</taxon>
        <taxon>Spermatophyta</taxon>
        <taxon>Pinopsida</taxon>
        <taxon>Pinidae</taxon>
        <taxon>Conifers II</taxon>
        <taxon>Cupressales</taxon>
        <taxon>Taxaceae</taxon>
        <taxon>Taxus</taxon>
    </lineage>
</organism>
<feature type="region of interest" description="Disordered" evidence="1">
    <location>
        <begin position="125"/>
        <end position="157"/>
    </location>
</feature>
<dbReference type="EMBL" id="JAHRHJ020000001">
    <property type="protein sequence ID" value="KAH9332160.1"/>
    <property type="molecule type" value="Genomic_DNA"/>
</dbReference>
<dbReference type="Proteomes" id="UP000824469">
    <property type="component" value="Unassembled WGS sequence"/>
</dbReference>
<name>A0AA38H3V8_TAXCH</name>
<feature type="region of interest" description="Disordered" evidence="1">
    <location>
        <begin position="1"/>
        <end position="39"/>
    </location>
</feature>
<sequence>PDLIDEPVIEEDHIVSEALSVERATREPSALPPTSSPSSFDIEEEFYISKFMFEEEGNHGEQVTDQEDAMKEVEHLQQNNKEADFLLDLRDCFDEEETMDITSFTPPSIFHTHELATMKDNIQVQKPTLHNGPLEPKFEDRDLLCSSKEEEGKRQED</sequence>
<feature type="non-terminal residue" evidence="2">
    <location>
        <position position="157"/>
    </location>
</feature>